<dbReference type="OrthoDB" id="9801773at2"/>
<feature type="domain" description="NAD-dependent epimerase/dehydratase" evidence="2">
    <location>
        <begin position="3"/>
        <end position="221"/>
    </location>
</feature>
<dbReference type="PANTHER" id="PTHR11092">
    <property type="entry name" value="SUGAR NUCLEOTIDE EPIMERASE RELATED"/>
    <property type="match status" value="1"/>
</dbReference>
<evidence type="ECO:0000313" key="4">
    <source>
        <dbReference type="EMBL" id="ANS73547.1"/>
    </source>
</evidence>
<name>A0A1B1MWM7_9BACL</name>
<dbReference type="Pfam" id="PF08338">
    <property type="entry name" value="DUF1731"/>
    <property type="match status" value="1"/>
</dbReference>
<dbReference type="PANTHER" id="PTHR11092:SF0">
    <property type="entry name" value="EPIMERASE FAMILY PROTEIN SDR39U1"/>
    <property type="match status" value="1"/>
</dbReference>
<dbReference type="InterPro" id="IPR013549">
    <property type="entry name" value="DUF1731"/>
</dbReference>
<dbReference type="Proteomes" id="UP000092573">
    <property type="component" value="Chromosome"/>
</dbReference>
<dbReference type="KEGG" id="pyg:AWM70_02280"/>
<organism evidence="4 5">
    <name type="scientific">Paenibacillus yonginensis</name>
    <dbReference type="NCBI Taxonomy" id="1462996"/>
    <lineage>
        <taxon>Bacteria</taxon>
        <taxon>Bacillati</taxon>
        <taxon>Bacillota</taxon>
        <taxon>Bacilli</taxon>
        <taxon>Bacillales</taxon>
        <taxon>Paenibacillaceae</taxon>
        <taxon>Paenibacillus</taxon>
    </lineage>
</organism>
<evidence type="ECO:0000259" key="3">
    <source>
        <dbReference type="Pfam" id="PF08338"/>
    </source>
</evidence>
<dbReference type="Pfam" id="PF01370">
    <property type="entry name" value="Epimerase"/>
    <property type="match status" value="1"/>
</dbReference>
<gene>
    <name evidence="4" type="ORF">AWM70_02280</name>
</gene>
<reference evidence="4 5" key="1">
    <citation type="submission" date="2016-01" db="EMBL/GenBank/DDBJ databases">
        <title>Complete Genome Sequence of Paenibacillus yonginensis DCY84, a novel Plant Growth-Promoting Bacteria with Elicitation of Induced Systemic Resistance.</title>
        <authorList>
            <person name="Kim Y.J."/>
            <person name="Yang D.C."/>
            <person name="Sukweenadhi J."/>
        </authorList>
    </citation>
    <scope>NUCLEOTIDE SEQUENCE [LARGE SCALE GENOMIC DNA]</scope>
    <source>
        <strain evidence="4 5">DCY84</strain>
    </source>
</reference>
<dbReference type="InterPro" id="IPR036291">
    <property type="entry name" value="NAD(P)-bd_dom_sf"/>
</dbReference>
<comment type="similarity">
    <text evidence="1">Belongs to the NAD(P)-dependent epimerase/dehydratase family. SDR39U1 subfamily.</text>
</comment>
<dbReference type="InterPro" id="IPR001509">
    <property type="entry name" value="Epimerase_deHydtase"/>
</dbReference>
<dbReference type="Gene3D" id="3.40.50.720">
    <property type="entry name" value="NAD(P)-binding Rossmann-like Domain"/>
    <property type="match status" value="1"/>
</dbReference>
<proteinExistence type="inferred from homology"/>
<dbReference type="STRING" id="1462996.AWM70_02280"/>
<sequence length="305" mass="33434">MRIAIAGGTGFIGRALIPPLISQGNRIVLITRSPGRKIEGIDPSAVEQWSWEQILDSPDVMGRIDAVVNLAGASLNQNWTRQAKQQIINSRLTTVQQTAEWIRRMSHKPEVVVQSSAVGIYGTSTKQTFDEHSETSPVDFLSEVTTRWENAADEIAHEGVRLVKLRTGVVLGNSGGAFPLMKLPFLLGAGGPVGSGKQWLSWIHLEDMVRLIDFSIKNPDLSGPVNAVSPSPVTNDSFGRAVAKQYHRPYWLPLPAFLLKAALRERSTLLLDGQKVLPVKALEAGFTFRFPELAEALADIKERGI</sequence>
<dbReference type="SUPFAM" id="SSF51735">
    <property type="entry name" value="NAD(P)-binding Rossmann-fold domains"/>
    <property type="match status" value="1"/>
</dbReference>
<evidence type="ECO:0000313" key="5">
    <source>
        <dbReference type="Proteomes" id="UP000092573"/>
    </source>
</evidence>
<evidence type="ECO:0000256" key="1">
    <source>
        <dbReference type="ARBA" id="ARBA00009353"/>
    </source>
</evidence>
<dbReference type="RefSeq" id="WP_068693996.1">
    <property type="nucleotide sequence ID" value="NZ_CP014167.1"/>
</dbReference>
<dbReference type="AlphaFoldDB" id="A0A1B1MWM7"/>
<keyword evidence="5" id="KW-1185">Reference proteome</keyword>
<accession>A0A1B1MWM7</accession>
<dbReference type="InterPro" id="IPR010099">
    <property type="entry name" value="SDR39U1"/>
</dbReference>
<evidence type="ECO:0000259" key="2">
    <source>
        <dbReference type="Pfam" id="PF01370"/>
    </source>
</evidence>
<dbReference type="NCBIfam" id="TIGR01777">
    <property type="entry name" value="yfcH"/>
    <property type="match status" value="1"/>
</dbReference>
<feature type="domain" description="DUF1731" evidence="3">
    <location>
        <begin position="254"/>
        <end position="300"/>
    </location>
</feature>
<protein>
    <submittedName>
        <fullName evidence="4">Epimerase</fullName>
    </submittedName>
</protein>
<dbReference type="EMBL" id="CP014167">
    <property type="protein sequence ID" value="ANS73547.1"/>
    <property type="molecule type" value="Genomic_DNA"/>
</dbReference>
<dbReference type="CDD" id="cd05242">
    <property type="entry name" value="SDR_a8"/>
    <property type="match status" value="1"/>
</dbReference>